<protein>
    <submittedName>
        <fullName evidence="1">Uncharacterized protein</fullName>
    </submittedName>
</protein>
<dbReference type="Proteomes" id="UP000237310">
    <property type="component" value="Unassembled WGS sequence"/>
</dbReference>
<evidence type="ECO:0000313" key="1">
    <source>
        <dbReference type="EMBL" id="POY40033.1"/>
    </source>
</evidence>
<comment type="caution">
    <text evidence="1">The sequence shown here is derived from an EMBL/GenBank/DDBJ whole genome shotgun (WGS) entry which is preliminary data.</text>
</comment>
<keyword evidence="2" id="KW-1185">Reference proteome</keyword>
<proteinExistence type="predicted"/>
<organism evidence="1 2">
    <name type="scientific">Flavobacterium alvei</name>
    <dbReference type="NCBI Taxonomy" id="2080416"/>
    <lineage>
        <taxon>Bacteria</taxon>
        <taxon>Pseudomonadati</taxon>
        <taxon>Bacteroidota</taxon>
        <taxon>Flavobacteriia</taxon>
        <taxon>Flavobacteriales</taxon>
        <taxon>Flavobacteriaceae</taxon>
        <taxon>Flavobacterium</taxon>
    </lineage>
</organism>
<dbReference type="RefSeq" id="WP_103805921.1">
    <property type="nucleotide sequence ID" value="NZ_PQVG01000004.1"/>
</dbReference>
<dbReference type="OrthoDB" id="1441249at2"/>
<gene>
    <name evidence="1" type="ORF">C3L50_09450</name>
</gene>
<evidence type="ECO:0000313" key="2">
    <source>
        <dbReference type="Proteomes" id="UP000237310"/>
    </source>
</evidence>
<dbReference type="AlphaFoldDB" id="A0A2S5AD56"/>
<dbReference type="EMBL" id="PQVG01000004">
    <property type="protein sequence ID" value="POY40033.1"/>
    <property type="molecule type" value="Genomic_DNA"/>
</dbReference>
<accession>A0A2S5AD56</accession>
<reference evidence="1 2" key="1">
    <citation type="submission" date="2018-01" db="EMBL/GenBank/DDBJ databases">
        <authorList>
            <person name="Gaut B.S."/>
            <person name="Morton B.R."/>
            <person name="Clegg M.T."/>
            <person name="Duvall M.R."/>
        </authorList>
    </citation>
    <scope>NUCLEOTIDE SEQUENCE [LARGE SCALE GENOMIC DNA]</scope>
    <source>
        <strain evidence="1 2">HR-AY</strain>
    </source>
</reference>
<name>A0A2S5AD56_9FLAO</name>
<sequence length="111" mass="13307">MNSDYYGAFIKNKIYESDFIKLNFEELKSKISEYWQDDNWGSDLPIFKKNFDLALSDLRDFDLNNREYYYIEIEELNPDKIIDPNFFVYLVCVISIEEKSNKIITLTFGLD</sequence>